<dbReference type="InterPro" id="IPR040911">
    <property type="entry name" value="Exostosin_GT47"/>
</dbReference>
<evidence type="ECO:0000313" key="5">
    <source>
        <dbReference type="Proteomes" id="UP001314170"/>
    </source>
</evidence>
<feature type="compositionally biased region" description="Basic and acidic residues" evidence="1">
    <location>
        <begin position="488"/>
        <end position="498"/>
    </location>
</feature>
<feature type="region of interest" description="Disordered" evidence="1">
    <location>
        <begin position="762"/>
        <end position="798"/>
    </location>
</feature>
<organism evidence="4 5">
    <name type="scientific">Dovyalis caffra</name>
    <dbReference type="NCBI Taxonomy" id="77055"/>
    <lineage>
        <taxon>Eukaryota</taxon>
        <taxon>Viridiplantae</taxon>
        <taxon>Streptophyta</taxon>
        <taxon>Embryophyta</taxon>
        <taxon>Tracheophyta</taxon>
        <taxon>Spermatophyta</taxon>
        <taxon>Magnoliopsida</taxon>
        <taxon>eudicotyledons</taxon>
        <taxon>Gunneridae</taxon>
        <taxon>Pentapetalae</taxon>
        <taxon>rosids</taxon>
        <taxon>fabids</taxon>
        <taxon>Malpighiales</taxon>
        <taxon>Salicaceae</taxon>
        <taxon>Flacourtieae</taxon>
        <taxon>Dovyalis</taxon>
    </lineage>
</organism>
<gene>
    <name evidence="4" type="ORF">DCAF_LOCUS3084</name>
</gene>
<dbReference type="Pfam" id="PF03016">
    <property type="entry name" value="Exostosin_GT47"/>
    <property type="match status" value="1"/>
</dbReference>
<dbReference type="AlphaFoldDB" id="A0AAV1QUE7"/>
<dbReference type="Pfam" id="PF03357">
    <property type="entry name" value="Snf7"/>
    <property type="match status" value="1"/>
</dbReference>
<name>A0AAV1QUE7_9ROSI</name>
<dbReference type="InterPro" id="IPR005024">
    <property type="entry name" value="Snf7_fam"/>
</dbReference>
<protein>
    <recommendedName>
        <fullName evidence="6">Exostosin GT47 domain-containing protein</fullName>
    </recommendedName>
</protein>
<evidence type="ECO:0008006" key="6">
    <source>
        <dbReference type="Google" id="ProtNLM"/>
    </source>
</evidence>
<proteinExistence type="predicted"/>
<feature type="region of interest" description="Disordered" evidence="1">
    <location>
        <begin position="470"/>
        <end position="498"/>
    </location>
</feature>
<dbReference type="Proteomes" id="UP001314170">
    <property type="component" value="Unassembled WGS sequence"/>
</dbReference>
<feature type="domain" description="Exostosin GT47" evidence="2">
    <location>
        <begin position="55"/>
        <end position="370"/>
    </location>
</feature>
<evidence type="ECO:0000313" key="4">
    <source>
        <dbReference type="EMBL" id="CAK7325407.1"/>
    </source>
</evidence>
<dbReference type="PANTHER" id="PTHR10476">
    <property type="entry name" value="CHARGED MULTIVESICULAR BODY PROTEIN"/>
    <property type="match status" value="1"/>
</dbReference>
<dbReference type="InterPro" id="IPR025124">
    <property type="entry name" value="Gag1-like_clamp"/>
</dbReference>
<dbReference type="EMBL" id="CAWUPB010000850">
    <property type="protein sequence ID" value="CAK7325407.1"/>
    <property type="molecule type" value="Genomic_DNA"/>
</dbReference>
<dbReference type="Pfam" id="PF13259">
    <property type="entry name" value="clamp_Gag1-like"/>
    <property type="match status" value="1"/>
</dbReference>
<keyword evidence="5" id="KW-1185">Reference proteome</keyword>
<feature type="domain" description="Gag1-like clamp" evidence="3">
    <location>
        <begin position="475"/>
        <end position="563"/>
    </location>
</feature>
<reference evidence="4 5" key="1">
    <citation type="submission" date="2024-01" db="EMBL/GenBank/DDBJ databases">
        <authorList>
            <person name="Waweru B."/>
        </authorList>
    </citation>
    <scope>NUCLEOTIDE SEQUENCE [LARGE SCALE GENOMIC DNA]</scope>
</reference>
<dbReference type="Gene3D" id="6.10.140.1230">
    <property type="match status" value="1"/>
</dbReference>
<evidence type="ECO:0000259" key="2">
    <source>
        <dbReference type="Pfam" id="PF03016"/>
    </source>
</evidence>
<evidence type="ECO:0000256" key="1">
    <source>
        <dbReference type="SAM" id="MobiDB-lite"/>
    </source>
</evidence>
<comment type="caution">
    <text evidence="4">The sequence shown here is derived from an EMBL/GenBank/DDBJ whole genome shotgun (WGS) entry which is preliminary data.</text>
</comment>
<sequence>MYGKAAISLTFIILLLITFSLFIGTVDVRSYFFQSPDGAYHFPCTPAHTQSSPSAPLKVYMYDLPRRFNIGMMERKKEGGDDTPVKTAEELPRWSANAGVRKQHSVEYWLMASLLGSGGEGEGREAVRVLDPEIAEAFYVPFFSSLSFNTHGHNMTDPETEKDRQLQVDLMDFLQKSKYWQRSGGRDHVIPMTHPNAFRFLRQLVNASILIVADFGRYPRSLSTLSKDVVSPYVHIVDSFKDDDLSDPFESRTTLLFFRGNTVRKDKGKVRAKLEKILAGYDDVRYERGSPTAESIHASTQGMRSSKFCLNPAGDTPSSCRLFDAIVSHCVPVIVSDQIELPYEDEIDYSQFSIFFSINEAIQPDYMVNKLRQFPKDRWIKMWRQLKKISYHFEFQYPPMKEDSVNMLWRQKYFRFNTKNPNAFVKNLQQAISSDKSLKELVKKTTSRQLFCYCHRECSFSLEPMEVNSVSSHSNEKQPIEHATSTNGEHKHTEKEKSTSAFINHAAIAWHESRRKWIGDQSQRPQRMIKDPVISWSTTYEDLLSTQEPFSEPIPLPEMFRALEREREKEMDKFKTILKPKPKPQEQLRDWQRKLRQECRNIERQIRGKFLIFTFLSIMDVQREEKNVNKAIKEAAKRNDMGSAKALAKEIVMSRKAVNRLYENKAQLNSISMHLGESVAIARTVGHLSKSAEVMKLVNNLMKAPEMAATMQEFSREMTKAGVIEEMVTDAVDTALDSEDMEEEIEEEVDKVLTEIAGETAAQLPEAVRKERARAPAQKASTSHEEEAIAEGADDEEELEELRARLAKVRS</sequence>
<accession>A0AAV1QUE7</accession>
<feature type="compositionally biased region" description="Acidic residues" evidence="1">
    <location>
        <begin position="788"/>
        <end position="798"/>
    </location>
</feature>
<dbReference type="GO" id="GO:0007034">
    <property type="term" value="P:vacuolar transport"/>
    <property type="evidence" value="ECO:0007669"/>
    <property type="project" value="InterPro"/>
</dbReference>
<evidence type="ECO:0000259" key="3">
    <source>
        <dbReference type="Pfam" id="PF13259"/>
    </source>
</evidence>